<evidence type="ECO:0000256" key="4">
    <source>
        <dbReference type="ARBA" id="ARBA00022771"/>
    </source>
</evidence>
<dbReference type="PROSITE" id="PS50157">
    <property type="entry name" value="ZINC_FINGER_C2H2_2"/>
    <property type="match status" value="2"/>
</dbReference>
<evidence type="ECO:0000256" key="8">
    <source>
        <dbReference type="SAM" id="MobiDB-lite"/>
    </source>
</evidence>
<evidence type="ECO:0000256" key="7">
    <source>
        <dbReference type="PROSITE-ProRule" id="PRU00042"/>
    </source>
</evidence>
<protein>
    <submittedName>
        <fullName evidence="10">CRZ1</fullName>
    </submittedName>
</protein>
<keyword evidence="5" id="KW-0862">Zinc</keyword>
<evidence type="ECO:0000256" key="5">
    <source>
        <dbReference type="ARBA" id="ARBA00022833"/>
    </source>
</evidence>
<dbReference type="AlphaFoldDB" id="A0A8J5QMA6"/>
<evidence type="ECO:0000256" key="2">
    <source>
        <dbReference type="ARBA" id="ARBA00022723"/>
    </source>
</evidence>
<organism evidence="10 11">
    <name type="scientific">[Candida] subhashii</name>
    <dbReference type="NCBI Taxonomy" id="561895"/>
    <lineage>
        <taxon>Eukaryota</taxon>
        <taxon>Fungi</taxon>
        <taxon>Dikarya</taxon>
        <taxon>Ascomycota</taxon>
        <taxon>Saccharomycotina</taxon>
        <taxon>Pichiomycetes</taxon>
        <taxon>Debaryomycetaceae</taxon>
        <taxon>Spathaspora</taxon>
    </lineage>
</organism>
<dbReference type="InterPro" id="IPR013087">
    <property type="entry name" value="Znf_C2H2_type"/>
</dbReference>
<feature type="compositionally biased region" description="Low complexity" evidence="8">
    <location>
        <begin position="127"/>
        <end position="148"/>
    </location>
</feature>
<dbReference type="InterPro" id="IPR050527">
    <property type="entry name" value="Snail/Krueppel_Znf"/>
</dbReference>
<dbReference type="OrthoDB" id="6077919at2759"/>
<evidence type="ECO:0000259" key="9">
    <source>
        <dbReference type="PROSITE" id="PS50157"/>
    </source>
</evidence>
<keyword evidence="11" id="KW-1185">Reference proteome</keyword>
<evidence type="ECO:0000256" key="1">
    <source>
        <dbReference type="ARBA" id="ARBA00004123"/>
    </source>
</evidence>
<dbReference type="PANTHER" id="PTHR24388">
    <property type="entry name" value="ZINC FINGER PROTEIN"/>
    <property type="match status" value="1"/>
</dbReference>
<accession>A0A8J5QMA6</accession>
<keyword evidence="2" id="KW-0479">Metal-binding</keyword>
<dbReference type="GO" id="GO:0008270">
    <property type="term" value="F:zinc ion binding"/>
    <property type="evidence" value="ECO:0007669"/>
    <property type="project" value="UniProtKB-KW"/>
</dbReference>
<dbReference type="GO" id="GO:0000981">
    <property type="term" value="F:DNA-binding transcription factor activity, RNA polymerase II-specific"/>
    <property type="evidence" value="ECO:0007669"/>
    <property type="project" value="TreeGrafter"/>
</dbReference>
<evidence type="ECO:0000313" key="10">
    <source>
        <dbReference type="EMBL" id="KAG7664708.1"/>
    </source>
</evidence>
<reference evidence="10 11" key="1">
    <citation type="journal article" date="2021" name="DNA Res.">
        <title>Genome analysis of Candida subhashii reveals its hybrid nature and dual mitochondrial genome conformations.</title>
        <authorList>
            <person name="Mixao V."/>
            <person name="Hegedusova E."/>
            <person name="Saus E."/>
            <person name="Pryszcz L.P."/>
            <person name="Cillingova A."/>
            <person name="Nosek J."/>
            <person name="Gabaldon T."/>
        </authorList>
    </citation>
    <scope>NUCLEOTIDE SEQUENCE [LARGE SCALE GENOMIC DNA]</scope>
    <source>
        <strain evidence="10 11">CBS 10753</strain>
    </source>
</reference>
<sequence length="404" mass="44980">MSAEQSIIRESNTTTPYPPDLVVKDFQEQFGRLIESSFNDFNPDDQNYFGHLNTNYSTTAMRTQGSTSPLASATFNHVDPHEAFIYDSTPSISAGSGTTVGMSNHRNSRSYRNGGVYKPPLGKMDISLSEPSRSTSRSKSGRASSSISPGFDTNMATPLPVEMPLSHSAGSGWNVQGFLDSGSSANIKKVASATPSLFVNNWSPQTGNVPRSFTEPQRSFSFDEVPGSAPSCQVQEGCSRTTPKSKIIAPRPINKCAPQPSPSSSSSSSIILDHEKMLNVISGPKTKTVPKNPAIYKSDFCEKRYTRRDYCRSHMKSHFGPRPKPFKCKYCQSPFKRKSDCKRHEKTHTEEERFVCGGYLKDGAKWGCGHRFTRLDCLRDHYTTRQGIECKRPFLEEEERYSQK</sequence>
<comment type="subcellular location">
    <subcellularLocation>
        <location evidence="1">Nucleus</location>
    </subcellularLocation>
</comment>
<dbReference type="Proteomes" id="UP000694255">
    <property type="component" value="Unassembled WGS sequence"/>
</dbReference>
<dbReference type="SMART" id="SM00355">
    <property type="entry name" value="ZnF_C2H2"/>
    <property type="match status" value="2"/>
</dbReference>
<feature type="region of interest" description="Disordered" evidence="8">
    <location>
        <begin position="1"/>
        <end position="20"/>
    </location>
</feature>
<dbReference type="EMBL" id="JAGSYN010000066">
    <property type="protein sequence ID" value="KAG7664708.1"/>
    <property type="molecule type" value="Genomic_DNA"/>
</dbReference>
<name>A0A8J5QMA6_9ASCO</name>
<evidence type="ECO:0000256" key="6">
    <source>
        <dbReference type="ARBA" id="ARBA00023242"/>
    </source>
</evidence>
<feature type="region of interest" description="Disordered" evidence="8">
    <location>
        <begin position="97"/>
        <end position="163"/>
    </location>
</feature>
<dbReference type="RefSeq" id="XP_049264940.1">
    <property type="nucleotide sequence ID" value="XM_049405411.1"/>
</dbReference>
<comment type="caution">
    <text evidence="10">The sequence shown here is derived from an EMBL/GenBank/DDBJ whole genome shotgun (WGS) entry which is preliminary data.</text>
</comment>
<dbReference type="GO" id="GO:0005634">
    <property type="term" value="C:nucleus"/>
    <property type="evidence" value="ECO:0007669"/>
    <property type="project" value="UniProtKB-SubCell"/>
</dbReference>
<dbReference type="GO" id="GO:0000978">
    <property type="term" value="F:RNA polymerase II cis-regulatory region sequence-specific DNA binding"/>
    <property type="evidence" value="ECO:0007669"/>
    <property type="project" value="TreeGrafter"/>
</dbReference>
<gene>
    <name evidence="10" type="ORF">J8A68_001733</name>
</gene>
<feature type="compositionally biased region" description="Polar residues" evidence="8">
    <location>
        <begin position="1"/>
        <end position="15"/>
    </location>
</feature>
<keyword evidence="6" id="KW-0539">Nucleus</keyword>
<dbReference type="GeneID" id="73468534"/>
<proteinExistence type="predicted"/>
<feature type="domain" description="C2H2-type" evidence="9">
    <location>
        <begin position="326"/>
        <end position="353"/>
    </location>
</feature>
<evidence type="ECO:0000313" key="11">
    <source>
        <dbReference type="Proteomes" id="UP000694255"/>
    </source>
</evidence>
<dbReference type="PANTHER" id="PTHR24388:SF54">
    <property type="entry name" value="PROTEIN ESCARGOT"/>
    <property type="match status" value="1"/>
</dbReference>
<evidence type="ECO:0000256" key="3">
    <source>
        <dbReference type="ARBA" id="ARBA00022737"/>
    </source>
</evidence>
<keyword evidence="4 7" id="KW-0863">Zinc-finger</keyword>
<feature type="domain" description="C2H2-type" evidence="9">
    <location>
        <begin position="296"/>
        <end position="323"/>
    </location>
</feature>
<keyword evidence="3" id="KW-0677">Repeat</keyword>
<dbReference type="PROSITE" id="PS00028">
    <property type="entry name" value="ZINC_FINGER_C2H2_1"/>
    <property type="match status" value="1"/>
</dbReference>